<evidence type="ECO:0000256" key="1">
    <source>
        <dbReference type="ARBA" id="ARBA00022603"/>
    </source>
</evidence>
<dbReference type="InterPro" id="IPR003788">
    <property type="entry name" value="NDUFAF7"/>
</dbReference>
<dbReference type="Proteomes" id="UP000295443">
    <property type="component" value="Unassembled WGS sequence"/>
</dbReference>
<keyword evidence="4" id="KW-1185">Reference proteome</keyword>
<dbReference type="Gene3D" id="3.40.50.12710">
    <property type="match status" value="1"/>
</dbReference>
<keyword evidence="1 3" id="KW-0489">Methyltransferase</keyword>
<name>A0A4R1B4H3_9PROT</name>
<dbReference type="InterPro" id="IPR029063">
    <property type="entry name" value="SAM-dependent_MTases_sf"/>
</dbReference>
<evidence type="ECO:0000313" key="4">
    <source>
        <dbReference type="Proteomes" id="UP000295443"/>
    </source>
</evidence>
<dbReference type="AlphaFoldDB" id="A0A4R1B4H3"/>
<proteinExistence type="predicted"/>
<comment type="caution">
    <text evidence="3">The sequence shown here is derived from an EMBL/GenBank/DDBJ whole genome shotgun (WGS) entry which is preliminary data.</text>
</comment>
<dbReference type="Pfam" id="PF02636">
    <property type="entry name" value="Methyltransf_28"/>
    <property type="match status" value="1"/>
</dbReference>
<evidence type="ECO:0000256" key="2">
    <source>
        <dbReference type="ARBA" id="ARBA00022679"/>
    </source>
</evidence>
<dbReference type="InterPro" id="IPR038375">
    <property type="entry name" value="NDUFAF7_sf"/>
</dbReference>
<organism evidence="3 4">
    <name type="scientific">Parasulfuritortus cantonensis</name>
    <dbReference type="NCBI Taxonomy" id="2528202"/>
    <lineage>
        <taxon>Bacteria</taxon>
        <taxon>Pseudomonadati</taxon>
        <taxon>Pseudomonadota</taxon>
        <taxon>Betaproteobacteria</taxon>
        <taxon>Nitrosomonadales</taxon>
        <taxon>Thiobacillaceae</taxon>
        <taxon>Parasulfuritortus</taxon>
    </lineage>
</organism>
<dbReference type="OrthoDB" id="9794208at2"/>
<protein>
    <submittedName>
        <fullName evidence="3">Class I SAM-dependent methyltransferase</fullName>
    </submittedName>
</protein>
<dbReference type="GO" id="GO:0032259">
    <property type="term" value="P:methylation"/>
    <property type="evidence" value="ECO:0007669"/>
    <property type="project" value="UniProtKB-KW"/>
</dbReference>
<reference evidence="3 4" key="1">
    <citation type="submission" date="2019-03" db="EMBL/GenBank/DDBJ databases">
        <title>Genome sequence of Thiobacillaceae bacterium LSR1, a sulfur-oxidizing bacterium isolated from freshwater sediment.</title>
        <authorList>
            <person name="Li S."/>
        </authorList>
    </citation>
    <scope>NUCLEOTIDE SEQUENCE [LARGE SCALE GENOMIC DNA]</scope>
    <source>
        <strain evidence="3 4">LSR1</strain>
    </source>
</reference>
<evidence type="ECO:0000313" key="3">
    <source>
        <dbReference type="EMBL" id="TCJ13002.1"/>
    </source>
</evidence>
<dbReference type="PANTHER" id="PTHR12049">
    <property type="entry name" value="PROTEIN ARGININE METHYLTRANSFERASE NDUFAF7, MITOCHONDRIAL"/>
    <property type="match status" value="1"/>
</dbReference>
<dbReference type="EMBL" id="SJZB01000042">
    <property type="protein sequence ID" value="TCJ13002.1"/>
    <property type="molecule type" value="Genomic_DNA"/>
</dbReference>
<keyword evidence="2 3" id="KW-0808">Transferase</keyword>
<sequence>MDLALYAPGLGYYAAGARKFGAAGDFVTAPELSPLFAACLAVQAAEVLAETGGEVLELGAGSGRLAVDLMRELARLGRPPERYAILEPSPDLRQRQQARFAAEAPEWLDRVCWLDRLPERITGLVLGNEVLDALPVHLVHWQGGQLFERGVVLAGAGAAFAWQDRPLAGSTLAEAARNLPVAAADYLSEVGLAAPALVGSLAERLVHGMLLFIDYGFPRAEYYHRDRATGTLMCHYRHRAFDDPFYLPGLVDITAHVDFTAIADAALEAGLEVPGYTSQAHFLINCGLLERLHALEPGSLGYIKHTAQVQKLIQPSEMGELFKVIAMSKGDLPAPVGFLHGDKRHTL</sequence>
<accession>A0A4R1B4H3</accession>
<dbReference type="GO" id="GO:0035243">
    <property type="term" value="F:protein-arginine omega-N symmetric methyltransferase activity"/>
    <property type="evidence" value="ECO:0007669"/>
    <property type="project" value="TreeGrafter"/>
</dbReference>
<gene>
    <name evidence="3" type="ORF">EZJ19_11945</name>
</gene>
<dbReference type="SUPFAM" id="SSF53335">
    <property type="entry name" value="S-adenosyl-L-methionine-dependent methyltransferases"/>
    <property type="match status" value="1"/>
</dbReference>
<dbReference type="PANTHER" id="PTHR12049:SF7">
    <property type="entry name" value="PROTEIN ARGININE METHYLTRANSFERASE NDUFAF7, MITOCHONDRIAL"/>
    <property type="match status" value="1"/>
</dbReference>